<organism evidence="1 2">
    <name type="scientific">Colocasia esculenta</name>
    <name type="common">Wild taro</name>
    <name type="synonym">Arum esculentum</name>
    <dbReference type="NCBI Taxonomy" id="4460"/>
    <lineage>
        <taxon>Eukaryota</taxon>
        <taxon>Viridiplantae</taxon>
        <taxon>Streptophyta</taxon>
        <taxon>Embryophyta</taxon>
        <taxon>Tracheophyta</taxon>
        <taxon>Spermatophyta</taxon>
        <taxon>Magnoliopsida</taxon>
        <taxon>Liliopsida</taxon>
        <taxon>Araceae</taxon>
        <taxon>Aroideae</taxon>
        <taxon>Colocasieae</taxon>
        <taxon>Colocasia</taxon>
    </lineage>
</organism>
<gene>
    <name evidence="1" type="ORF">Taro_043676</name>
</gene>
<name>A0A843WWD4_COLES</name>
<comment type="caution">
    <text evidence="1">The sequence shown here is derived from an EMBL/GenBank/DDBJ whole genome shotgun (WGS) entry which is preliminary data.</text>
</comment>
<dbReference type="AlphaFoldDB" id="A0A843WWD4"/>
<sequence>MLPLFGDLRLHGCHMSRAGQSADVGLGKATASYVAFRAGGSSARPGGAVAELSLAIRCFGAGFGALSPRGHCVERGRHRVVLSVCVLCGVGPFVRDCETESGGTVVFVALWWYLVEVGLAVCLAYNGIVTDLYHQQ</sequence>
<reference evidence="1" key="1">
    <citation type="submission" date="2017-07" db="EMBL/GenBank/DDBJ databases">
        <title>Taro Niue Genome Assembly and Annotation.</title>
        <authorList>
            <person name="Atibalentja N."/>
            <person name="Keating K."/>
            <person name="Fields C.J."/>
        </authorList>
    </citation>
    <scope>NUCLEOTIDE SEQUENCE</scope>
    <source>
        <strain evidence="1">Niue_2</strain>
        <tissue evidence="1">Leaf</tissue>
    </source>
</reference>
<dbReference type="Proteomes" id="UP000652761">
    <property type="component" value="Unassembled WGS sequence"/>
</dbReference>
<proteinExistence type="predicted"/>
<keyword evidence="2" id="KW-1185">Reference proteome</keyword>
<protein>
    <submittedName>
        <fullName evidence="1">Uncharacterized protein</fullName>
    </submittedName>
</protein>
<accession>A0A843WWD4</accession>
<evidence type="ECO:0000313" key="1">
    <source>
        <dbReference type="EMBL" id="MQM10778.1"/>
    </source>
</evidence>
<evidence type="ECO:0000313" key="2">
    <source>
        <dbReference type="Proteomes" id="UP000652761"/>
    </source>
</evidence>
<dbReference type="EMBL" id="NMUH01004774">
    <property type="protein sequence ID" value="MQM10778.1"/>
    <property type="molecule type" value="Genomic_DNA"/>
</dbReference>